<dbReference type="EC" id="3.2.1.18" evidence="3"/>
<evidence type="ECO:0000256" key="3">
    <source>
        <dbReference type="ARBA" id="ARBA00012733"/>
    </source>
</evidence>
<dbReference type="Proteomes" id="UP001597389">
    <property type="component" value="Unassembled WGS sequence"/>
</dbReference>
<comment type="catalytic activity">
    <reaction evidence="1">
        <text>Hydrolysis of alpha-(2-&gt;3)-, alpha-(2-&gt;6)-, alpha-(2-&gt;8)- glycosidic linkages of terminal sialic acid residues in oligosaccharides, glycoproteins, glycolipids, colominic acid and synthetic substrates.</text>
        <dbReference type="EC" id="3.2.1.18"/>
    </reaction>
</comment>
<keyword evidence="6" id="KW-0326">Glycosidase</keyword>
<feature type="signal peptide" evidence="4">
    <location>
        <begin position="1"/>
        <end position="18"/>
    </location>
</feature>
<dbReference type="InterPro" id="IPR036278">
    <property type="entry name" value="Sialidase_sf"/>
</dbReference>
<evidence type="ECO:0000259" key="5">
    <source>
        <dbReference type="Pfam" id="PF13088"/>
    </source>
</evidence>
<dbReference type="InterPro" id="IPR026856">
    <property type="entry name" value="Sialidase_fam"/>
</dbReference>
<keyword evidence="7" id="KW-1185">Reference proteome</keyword>
<evidence type="ECO:0000256" key="2">
    <source>
        <dbReference type="ARBA" id="ARBA00009348"/>
    </source>
</evidence>
<name>A0ABW4ZET1_9BACT</name>
<dbReference type="PANTHER" id="PTHR10628:SF30">
    <property type="entry name" value="EXO-ALPHA-SIALIDASE"/>
    <property type="match status" value="1"/>
</dbReference>
<comment type="caution">
    <text evidence="6">The sequence shown here is derived from an EMBL/GenBank/DDBJ whole genome shotgun (WGS) entry which is preliminary data.</text>
</comment>
<keyword evidence="4" id="KW-0732">Signal</keyword>
<dbReference type="PANTHER" id="PTHR10628">
    <property type="entry name" value="SIALIDASE"/>
    <property type="match status" value="1"/>
</dbReference>
<dbReference type="Pfam" id="PF13088">
    <property type="entry name" value="BNR_2"/>
    <property type="match status" value="1"/>
</dbReference>
<comment type="similarity">
    <text evidence="2">Belongs to the glycosyl hydrolase 33 family.</text>
</comment>
<dbReference type="SUPFAM" id="SSF50939">
    <property type="entry name" value="Sialidases"/>
    <property type="match status" value="1"/>
</dbReference>
<accession>A0ABW4ZET1</accession>
<dbReference type="EMBL" id="JBHUJB010000073">
    <property type="protein sequence ID" value="MFD2160210.1"/>
    <property type="molecule type" value="Genomic_DNA"/>
</dbReference>
<protein>
    <recommendedName>
        <fullName evidence="3">exo-alpha-sialidase</fullName>
        <ecNumber evidence="3">3.2.1.18</ecNumber>
    </recommendedName>
</protein>
<organism evidence="6 7">
    <name type="scientific">Rubritalea tangerina</name>
    <dbReference type="NCBI Taxonomy" id="430798"/>
    <lineage>
        <taxon>Bacteria</taxon>
        <taxon>Pseudomonadati</taxon>
        <taxon>Verrucomicrobiota</taxon>
        <taxon>Verrucomicrobiia</taxon>
        <taxon>Verrucomicrobiales</taxon>
        <taxon>Rubritaleaceae</taxon>
        <taxon>Rubritalea</taxon>
    </lineage>
</organism>
<feature type="domain" description="Sialidase" evidence="5">
    <location>
        <begin position="70"/>
        <end position="271"/>
    </location>
</feature>
<evidence type="ECO:0000256" key="4">
    <source>
        <dbReference type="SAM" id="SignalP"/>
    </source>
</evidence>
<evidence type="ECO:0000313" key="6">
    <source>
        <dbReference type="EMBL" id="MFD2160210.1"/>
    </source>
</evidence>
<dbReference type="RefSeq" id="WP_377086927.1">
    <property type="nucleotide sequence ID" value="NZ_JBHSJL010000014.1"/>
</dbReference>
<gene>
    <name evidence="6" type="ORF">ACFSW8_15005</name>
</gene>
<feature type="chain" id="PRO_5046715554" description="exo-alpha-sialidase" evidence="4">
    <location>
        <begin position="19"/>
        <end position="360"/>
    </location>
</feature>
<dbReference type="GO" id="GO:0004308">
    <property type="term" value="F:exo-alpha-sialidase activity"/>
    <property type="evidence" value="ECO:0007669"/>
    <property type="project" value="UniProtKB-EC"/>
</dbReference>
<evidence type="ECO:0000256" key="1">
    <source>
        <dbReference type="ARBA" id="ARBA00000427"/>
    </source>
</evidence>
<sequence>MKNLIIPILALATSSLVAQDATPVFRAKVDQLGDHKYECYREPVTVKTNSGRIVVGVHAGNRLSWPERSGQDLVIRYSDDQGKTWSPLIVAAEHGNHSCQSHGLVYDAQKNRLMFLYVVYNWDYSSIKGRGYAATKDIYQKLHDDGKPFTTAYMVHSDDDGKTWSKPKDISNMTGGNAHFGASEGRQLTVGKHAGRLIIAGGDKRDMTPTGKVNNKNVGVWISDDHGANWKFSEITTPEIEKTNGMNMSCEARVTELKDGTLLYNARISNGCSITLTDKAGKLTNTVWLSAPKGKLNNCTLFVSKDGGASWKNQTQLVSDQYVKYSAMLQLDANTVGLFYETSHYKDIEYKTLKIDALMK</sequence>
<dbReference type="InterPro" id="IPR011040">
    <property type="entry name" value="Sialidase"/>
</dbReference>
<keyword evidence="6" id="KW-0378">Hydrolase</keyword>
<dbReference type="CDD" id="cd15482">
    <property type="entry name" value="Sialidase_non-viral"/>
    <property type="match status" value="1"/>
</dbReference>
<evidence type="ECO:0000313" key="7">
    <source>
        <dbReference type="Proteomes" id="UP001597389"/>
    </source>
</evidence>
<reference evidence="7" key="1">
    <citation type="journal article" date="2019" name="Int. J. Syst. Evol. Microbiol.">
        <title>The Global Catalogue of Microorganisms (GCM) 10K type strain sequencing project: providing services to taxonomists for standard genome sequencing and annotation.</title>
        <authorList>
            <consortium name="The Broad Institute Genomics Platform"/>
            <consortium name="The Broad Institute Genome Sequencing Center for Infectious Disease"/>
            <person name="Wu L."/>
            <person name="Ma J."/>
        </authorList>
    </citation>
    <scope>NUCLEOTIDE SEQUENCE [LARGE SCALE GENOMIC DNA]</scope>
    <source>
        <strain evidence="7">CCUG 57942</strain>
    </source>
</reference>
<dbReference type="Gene3D" id="2.120.10.10">
    <property type="match status" value="1"/>
</dbReference>
<proteinExistence type="inferred from homology"/>